<accession>A0A8J5W9L5</accession>
<sequence length="79" mass="8150">MAGRSIRSEARRAAGGGTICRFGIGPRGRCASASASASASQHVILRVTRPRQDGDALSAHWSLVAVVACFLEPSGSRLA</sequence>
<dbReference type="Proteomes" id="UP000729402">
    <property type="component" value="Unassembled WGS sequence"/>
</dbReference>
<organism evidence="1 2">
    <name type="scientific">Zizania palustris</name>
    <name type="common">Northern wild rice</name>
    <dbReference type="NCBI Taxonomy" id="103762"/>
    <lineage>
        <taxon>Eukaryota</taxon>
        <taxon>Viridiplantae</taxon>
        <taxon>Streptophyta</taxon>
        <taxon>Embryophyta</taxon>
        <taxon>Tracheophyta</taxon>
        <taxon>Spermatophyta</taxon>
        <taxon>Magnoliopsida</taxon>
        <taxon>Liliopsida</taxon>
        <taxon>Poales</taxon>
        <taxon>Poaceae</taxon>
        <taxon>BOP clade</taxon>
        <taxon>Oryzoideae</taxon>
        <taxon>Oryzeae</taxon>
        <taxon>Zizaniinae</taxon>
        <taxon>Zizania</taxon>
    </lineage>
</organism>
<dbReference type="OrthoDB" id="1905162at2759"/>
<evidence type="ECO:0000313" key="1">
    <source>
        <dbReference type="EMBL" id="KAG8086183.1"/>
    </source>
</evidence>
<dbReference type="EMBL" id="JAAALK010000082">
    <property type="protein sequence ID" value="KAG8086183.1"/>
    <property type="molecule type" value="Genomic_DNA"/>
</dbReference>
<evidence type="ECO:0000313" key="2">
    <source>
        <dbReference type="Proteomes" id="UP000729402"/>
    </source>
</evidence>
<name>A0A8J5W9L5_ZIZPA</name>
<reference evidence="1" key="2">
    <citation type="submission" date="2021-02" db="EMBL/GenBank/DDBJ databases">
        <authorList>
            <person name="Kimball J.A."/>
            <person name="Haas M.W."/>
            <person name="Macchietto M."/>
            <person name="Kono T."/>
            <person name="Duquette J."/>
            <person name="Shao M."/>
        </authorList>
    </citation>
    <scope>NUCLEOTIDE SEQUENCE</scope>
    <source>
        <tissue evidence="1">Fresh leaf tissue</tissue>
    </source>
</reference>
<gene>
    <name evidence="1" type="ORF">GUJ93_ZPchr0010g9897</name>
</gene>
<keyword evidence="2" id="KW-1185">Reference proteome</keyword>
<protein>
    <submittedName>
        <fullName evidence="1">Uncharacterized protein</fullName>
    </submittedName>
</protein>
<dbReference type="AlphaFoldDB" id="A0A8J5W9L5"/>
<proteinExistence type="predicted"/>
<comment type="caution">
    <text evidence="1">The sequence shown here is derived from an EMBL/GenBank/DDBJ whole genome shotgun (WGS) entry which is preliminary data.</text>
</comment>
<reference evidence="1" key="1">
    <citation type="journal article" date="2021" name="bioRxiv">
        <title>Whole Genome Assembly and Annotation of Northern Wild Rice, Zizania palustris L., Supports a Whole Genome Duplication in the Zizania Genus.</title>
        <authorList>
            <person name="Haas M."/>
            <person name="Kono T."/>
            <person name="Macchietto M."/>
            <person name="Millas R."/>
            <person name="McGilp L."/>
            <person name="Shao M."/>
            <person name="Duquette J."/>
            <person name="Hirsch C.N."/>
            <person name="Kimball J."/>
        </authorList>
    </citation>
    <scope>NUCLEOTIDE SEQUENCE</scope>
    <source>
        <tissue evidence="1">Fresh leaf tissue</tissue>
    </source>
</reference>